<dbReference type="NCBIfam" id="NF005560">
    <property type="entry name" value="PRK07233.1"/>
    <property type="match status" value="1"/>
</dbReference>
<evidence type="ECO:0000259" key="1">
    <source>
        <dbReference type="Pfam" id="PF01593"/>
    </source>
</evidence>
<organism evidence="2 3">
    <name type="scientific">Candidatus Beckwithbacteria bacterium CG10_big_fil_rev_8_21_14_0_10_34_10</name>
    <dbReference type="NCBI Taxonomy" id="1974495"/>
    <lineage>
        <taxon>Bacteria</taxon>
        <taxon>Candidatus Beckwithiibacteriota</taxon>
    </lineage>
</organism>
<evidence type="ECO:0000313" key="2">
    <source>
        <dbReference type="EMBL" id="PIS09377.1"/>
    </source>
</evidence>
<reference evidence="3" key="1">
    <citation type="submission" date="2017-09" db="EMBL/GenBank/DDBJ databases">
        <title>Depth-based differentiation of microbial function through sediment-hosted aquifers and enrichment of novel symbionts in the deep terrestrial subsurface.</title>
        <authorList>
            <person name="Probst A.J."/>
            <person name="Ladd B."/>
            <person name="Jarett J.K."/>
            <person name="Geller-Mcgrath D.E."/>
            <person name="Sieber C.M.K."/>
            <person name="Emerson J.B."/>
            <person name="Anantharaman K."/>
            <person name="Thomas B.C."/>
            <person name="Malmstrom R."/>
            <person name="Stieglmeier M."/>
            <person name="Klingl A."/>
            <person name="Woyke T."/>
            <person name="Ryan C.M."/>
            <person name="Banfield J.F."/>
        </authorList>
    </citation>
    <scope>NUCLEOTIDE SEQUENCE [LARGE SCALE GENOMIC DNA]</scope>
</reference>
<comment type="caution">
    <text evidence="2">The sequence shown here is derived from an EMBL/GenBank/DDBJ whole genome shotgun (WGS) entry which is preliminary data.</text>
</comment>
<name>A0A2H0W9R8_9BACT</name>
<dbReference type="PRINTS" id="PR00419">
    <property type="entry name" value="ADXRDTASE"/>
</dbReference>
<dbReference type="SUPFAM" id="SSF51905">
    <property type="entry name" value="FAD/NAD(P)-binding domain"/>
    <property type="match status" value="1"/>
</dbReference>
<dbReference type="GO" id="GO:0016491">
    <property type="term" value="F:oxidoreductase activity"/>
    <property type="evidence" value="ECO:0007669"/>
    <property type="project" value="InterPro"/>
</dbReference>
<protein>
    <recommendedName>
        <fullName evidence="1">Amine oxidase domain-containing protein</fullName>
    </recommendedName>
</protein>
<dbReference type="Gene3D" id="3.50.50.60">
    <property type="entry name" value="FAD/NAD(P)-binding domain"/>
    <property type="match status" value="1"/>
</dbReference>
<dbReference type="PANTHER" id="PTHR42923:SF46">
    <property type="entry name" value="AMINE OXIDASE"/>
    <property type="match status" value="1"/>
</dbReference>
<sequence length="408" mass="47918">MKIAIVGAGITGLTAAYYLSKKGHKVYIFEKDKFAGGLASGFRAGDWYLERFYHHIFKDDKHIQQLTDDLGLNNIWLWKDCGAPIFYQGKMHPFSSPVDLLKFSPLSFINRIRTGLTSLYLLLNKDYRFFEGKKAAFWLKKYMGQESWKVIWRPLMIKKFGNFYSFISMTWMWARVNRRSRFLGYPKGGFQIIINKLVSEIKRNKGKIILNEEVKTLKELGSFDKTIFTGANPAFLKLASDLPEKYKNKLEKIEYFGTVLVLLTLKKPLSNWAYWMNINDNNIPFVGCVQHTNLVSKKYYKNLHPLYLVSYTSRKSKLFKQKDEEIFKKWVSYLKRINKDFNSSWIKNYQIIKEPFTQPIFKVDSYKDIPSFKTPIKNFYLANTSQIYPWDRAVNYAVGLGKRIAFSL</sequence>
<dbReference type="EMBL" id="PEZT01000010">
    <property type="protein sequence ID" value="PIS09377.1"/>
    <property type="molecule type" value="Genomic_DNA"/>
</dbReference>
<feature type="domain" description="Amine oxidase" evidence="1">
    <location>
        <begin position="10"/>
        <end position="404"/>
    </location>
</feature>
<accession>A0A2H0W9R8</accession>
<dbReference type="InterPro" id="IPR036188">
    <property type="entry name" value="FAD/NAD-bd_sf"/>
</dbReference>
<gene>
    <name evidence="2" type="ORF">COT75_01725</name>
</gene>
<proteinExistence type="predicted"/>
<evidence type="ECO:0000313" key="3">
    <source>
        <dbReference type="Proteomes" id="UP000230093"/>
    </source>
</evidence>
<dbReference type="AlphaFoldDB" id="A0A2H0W9R8"/>
<dbReference type="InterPro" id="IPR050464">
    <property type="entry name" value="Zeta_carotene_desat/Oxidored"/>
</dbReference>
<dbReference type="Proteomes" id="UP000230093">
    <property type="component" value="Unassembled WGS sequence"/>
</dbReference>
<dbReference type="InterPro" id="IPR002937">
    <property type="entry name" value="Amino_oxidase"/>
</dbReference>
<dbReference type="PANTHER" id="PTHR42923">
    <property type="entry name" value="PROTOPORPHYRINOGEN OXIDASE"/>
    <property type="match status" value="1"/>
</dbReference>
<dbReference type="Pfam" id="PF01593">
    <property type="entry name" value="Amino_oxidase"/>
    <property type="match status" value="1"/>
</dbReference>